<proteinExistence type="predicted"/>
<feature type="transmembrane region" description="Helical" evidence="1">
    <location>
        <begin position="226"/>
        <end position="245"/>
    </location>
</feature>
<reference evidence="3" key="1">
    <citation type="submission" date="2017-09" db="EMBL/GenBank/DDBJ databases">
        <title>Depth-based differentiation of microbial function through sediment-hosted aquifers and enrichment of novel symbionts in the deep terrestrial subsurface.</title>
        <authorList>
            <person name="Probst A.J."/>
            <person name="Ladd B."/>
            <person name="Jarett J.K."/>
            <person name="Geller-Mcgrath D.E."/>
            <person name="Sieber C.M.K."/>
            <person name="Emerson J.B."/>
            <person name="Anantharaman K."/>
            <person name="Thomas B.C."/>
            <person name="Malmstrom R."/>
            <person name="Stieglmeier M."/>
            <person name="Klingl A."/>
            <person name="Woyke T."/>
            <person name="Ryan C.M."/>
            <person name="Banfield J.F."/>
        </authorList>
    </citation>
    <scope>NUCLEOTIDE SEQUENCE [LARGE SCALE GENOMIC DNA]</scope>
</reference>
<feature type="transmembrane region" description="Helical" evidence="1">
    <location>
        <begin position="21"/>
        <end position="46"/>
    </location>
</feature>
<sequence>MSIKRIKAILLLDFFISKQSLEIIFDVFIFPIFTNIIVFGFFTLYLTRNNFGYDPTSILIGMIYWQPIFVISYSIGVGSLWNIWAKNLTNIFISPISTNEYLIAYSFSGLFKGLLILILGYIVSFFIFKINVFSIGLFSSLLYFINVSIFGLSFGIFCLGLVFRFGTRIQALSWGLIFILQPIMAVIYPVSILPKPFQFVAYLFPPTYVFEAIRNNLSGVPDTSLFIVKAFLLNILWFIFSIYFFRMMLKKSKEIGQFSKLEI</sequence>
<feature type="transmembrane region" description="Helical" evidence="1">
    <location>
        <begin position="58"/>
        <end position="81"/>
    </location>
</feature>
<organism evidence="2 3">
    <name type="scientific">Candidatus Roizmanbacteria bacterium CG06_land_8_20_14_3_00_34_14</name>
    <dbReference type="NCBI Taxonomy" id="1974848"/>
    <lineage>
        <taxon>Bacteria</taxon>
        <taxon>Candidatus Roizmaniibacteriota</taxon>
    </lineage>
</organism>
<keyword evidence="1" id="KW-0472">Membrane</keyword>
<dbReference type="EMBL" id="PEVZ01000044">
    <property type="protein sequence ID" value="PIU74212.1"/>
    <property type="molecule type" value="Genomic_DNA"/>
</dbReference>
<feature type="transmembrane region" description="Helical" evidence="1">
    <location>
        <begin position="102"/>
        <end position="128"/>
    </location>
</feature>
<evidence type="ECO:0008006" key="4">
    <source>
        <dbReference type="Google" id="ProtNLM"/>
    </source>
</evidence>
<protein>
    <recommendedName>
        <fullName evidence="4">Transport permease protein</fullName>
    </recommendedName>
</protein>
<feature type="transmembrane region" description="Helical" evidence="1">
    <location>
        <begin position="174"/>
        <end position="193"/>
    </location>
</feature>
<dbReference type="PANTHER" id="PTHR43229">
    <property type="entry name" value="NODULATION PROTEIN J"/>
    <property type="match status" value="1"/>
</dbReference>
<accession>A0A2M7AUB8</accession>
<evidence type="ECO:0000313" key="3">
    <source>
        <dbReference type="Proteomes" id="UP000229001"/>
    </source>
</evidence>
<keyword evidence="1" id="KW-1133">Transmembrane helix</keyword>
<gene>
    <name evidence="2" type="ORF">COS77_02740</name>
</gene>
<dbReference type="Proteomes" id="UP000229001">
    <property type="component" value="Unassembled WGS sequence"/>
</dbReference>
<comment type="caution">
    <text evidence="2">The sequence shown here is derived from an EMBL/GenBank/DDBJ whole genome shotgun (WGS) entry which is preliminary data.</text>
</comment>
<dbReference type="PANTHER" id="PTHR43229:SF2">
    <property type="entry name" value="NODULATION PROTEIN J"/>
    <property type="match status" value="1"/>
</dbReference>
<evidence type="ECO:0000313" key="2">
    <source>
        <dbReference type="EMBL" id="PIU74212.1"/>
    </source>
</evidence>
<keyword evidence="1" id="KW-0812">Transmembrane</keyword>
<dbReference type="InterPro" id="IPR051784">
    <property type="entry name" value="Nod_factor_ABC_transporter"/>
</dbReference>
<name>A0A2M7AUB8_9BACT</name>
<evidence type="ECO:0000256" key="1">
    <source>
        <dbReference type="SAM" id="Phobius"/>
    </source>
</evidence>
<dbReference type="AlphaFoldDB" id="A0A2M7AUB8"/>
<feature type="transmembrane region" description="Helical" evidence="1">
    <location>
        <begin position="140"/>
        <end position="162"/>
    </location>
</feature>